<evidence type="ECO:0000256" key="1">
    <source>
        <dbReference type="ARBA" id="ARBA00009291"/>
    </source>
</evidence>
<evidence type="ECO:0000256" key="3">
    <source>
        <dbReference type="SAM" id="Coils"/>
    </source>
</evidence>
<dbReference type="Proteomes" id="UP000694255">
    <property type="component" value="Unassembled WGS sequence"/>
</dbReference>
<keyword evidence="5" id="KW-1185">Reference proteome</keyword>
<dbReference type="AlphaFoldDB" id="A0A8J5QFT8"/>
<dbReference type="EMBL" id="JAGSYN010000221">
    <property type="protein sequence ID" value="KAG7661348.1"/>
    <property type="molecule type" value="Genomic_DNA"/>
</dbReference>
<dbReference type="RefSeq" id="XP_049261581.1">
    <property type="nucleotide sequence ID" value="XM_049409173.1"/>
</dbReference>
<name>A0A8J5QFT8_9ASCO</name>
<gene>
    <name evidence="4" type="ORF">J8A68_005140</name>
</gene>
<comment type="similarity">
    <text evidence="1">Belongs to the ADIP family.</text>
</comment>
<evidence type="ECO:0000313" key="5">
    <source>
        <dbReference type="Proteomes" id="UP000694255"/>
    </source>
</evidence>
<sequence>MSQQSDYPVSERSKLRHAAELANSALLTRRHIDSKILFTTINWKDLISDQLESNPDLAQLKQTTALLDNDKKIIDVINELIKTIDRQRDQQQTISKSMADKNKYIKSLEAQIQALTRDQITKEKLINEQQAEINTLNLRINSLTNHNKLQAQDLKQMKNWSSDIEKKYQVHMNKKTETINDLKKRLTTRVRNIPSSIEYGTNKYSDSMIFNNIPSIQNTTGIVINNPNLMRIQTSLEDEANELSNNLTVVLDSLGRENYKLTKLIQSTREYFEQVNDSILELQQSNVRLIPVH</sequence>
<dbReference type="OrthoDB" id="312015at2759"/>
<protein>
    <submittedName>
        <fullName evidence="4">Uncharacterized protein</fullName>
    </submittedName>
</protein>
<evidence type="ECO:0000313" key="4">
    <source>
        <dbReference type="EMBL" id="KAG7661348.1"/>
    </source>
</evidence>
<reference evidence="4 5" key="1">
    <citation type="journal article" date="2021" name="DNA Res.">
        <title>Genome analysis of Candida subhashii reveals its hybrid nature and dual mitochondrial genome conformations.</title>
        <authorList>
            <person name="Mixao V."/>
            <person name="Hegedusova E."/>
            <person name="Saus E."/>
            <person name="Pryszcz L.P."/>
            <person name="Cillingova A."/>
            <person name="Nosek J."/>
            <person name="Gabaldon T."/>
        </authorList>
    </citation>
    <scope>NUCLEOTIDE SEQUENCE [LARGE SCALE GENOMIC DNA]</scope>
    <source>
        <strain evidence="4 5">CBS 10753</strain>
    </source>
</reference>
<dbReference type="GeneID" id="73471940"/>
<proteinExistence type="inferred from homology"/>
<organism evidence="4 5">
    <name type="scientific">[Candida] subhashii</name>
    <dbReference type="NCBI Taxonomy" id="561895"/>
    <lineage>
        <taxon>Eukaryota</taxon>
        <taxon>Fungi</taxon>
        <taxon>Dikarya</taxon>
        <taxon>Ascomycota</taxon>
        <taxon>Saccharomycotina</taxon>
        <taxon>Pichiomycetes</taxon>
        <taxon>Debaryomycetaceae</taxon>
        <taxon>Spathaspora</taxon>
    </lineage>
</organism>
<feature type="coiled-coil region" evidence="3">
    <location>
        <begin position="98"/>
        <end position="146"/>
    </location>
</feature>
<evidence type="ECO:0000256" key="2">
    <source>
        <dbReference type="ARBA" id="ARBA00023054"/>
    </source>
</evidence>
<comment type="caution">
    <text evidence="4">The sequence shown here is derived from an EMBL/GenBank/DDBJ whole genome shotgun (WGS) entry which is preliminary data.</text>
</comment>
<dbReference type="Pfam" id="PF11559">
    <property type="entry name" value="ADIP"/>
    <property type="match status" value="1"/>
</dbReference>
<accession>A0A8J5QFT8</accession>
<dbReference type="InterPro" id="IPR021622">
    <property type="entry name" value="Afadin/alpha-actinin-bd"/>
</dbReference>
<keyword evidence="2 3" id="KW-0175">Coiled coil</keyword>